<evidence type="ECO:0000313" key="2">
    <source>
        <dbReference type="EMBL" id="MBW0460524.1"/>
    </source>
</evidence>
<dbReference type="OrthoDB" id="3158924at2759"/>
<dbReference type="PANTHER" id="PTHR37984:SF5">
    <property type="entry name" value="PROTEIN NYNRIN-LIKE"/>
    <property type="match status" value="1"/>
</dbReference>
<dbReference type="AlphaFoldDB" id="A0A9Q3GAQ7"/>
<dbReference type="Pfam" id="PF17921">
    <property type="entry name" value="Integrase_H2C2"/>
    <property type="match status" value="1"/>
</dbReference>
<dbReference type="Gene3D" id="3.30.420.10">
    <property type="entry name" value="Ribonuclease H-like superfamily/Ribonuclease H"/>
    <property type="match status" value="1"/>
</dbReference>
<reference evidence="2" key="1">
    <citation type="submission" date="2021-03" db="EMBL/GenBank/DDBJ databases">
        <title>Draft genome sequence of rust myrtle Austropuccinia psidii MF-1, a brazilian biotype.</title>
        <authorList>
            <person name="Quecine M.C."/>
            <person name="Pachon D.M.R."/>
            <person name="Bonatelli M.L."/>
            <person name="Correr F.H."/>
            <person name="Franceschini L.M."/>
            <person name="Leite T.F."/>
            <person name="Margarido G.R.A."/>
            <person name="Almeida C.A."/>
            <person name="Ferrarezi J.A."/>
            <person name="Labate C.A."/>
        </authorList>
    </citation>
    <scope>NUCLEOTIDE SEQUENCE</scope>
    <source>
        <strain evidence="2">MF-1</strain>
    </source>
</reference>
<keyword evidence="3" id="KW-1185">Reference proteome</keyword>
<dbReference type="Proteomes" id="UP000765509">
    <property type="component" value="Unassembled WGS sequence"/>
</dbReference>
<protein>
    <recommendedName>
        <fullName evidence="1">Integrase zinc-binding domain-containing protein</fullName>
    </recommendedName>
</protein>
<feature type="domain" description="Integrase zinc-binding" evidence="1">
    <location>
        <begin position="8"/>
        <end position="62"/>
    </location>
</feature>
<dbReference type="InterPro" id="IPR050951">
    <property type="entry name" value="Retrovirus_Pol_polyprotein"/>
</dbReference>
<comment type="caution">
    <text evidence="2">The sequence shown here is derived from an EMBL/GenBank/DDBJ whole genome shotgun (WGS) entry which is preliminary data.</text>
</comment>
<dbReference type="PANTHER" id="PTHR37984">
    <property type="entry name" value="PROTEIN CBG26694"/>
    <property type="match status" value="1"/>
</dbReference>
<dbReference type="Gene3D" id="1.10.340.70">
    <property type="match status" value="1"/>
</dbReference>
<gene>
    <name evidence="2" type="ORF">O181_000239</name>
</gene>
<dbReference type="EMBL" id="AVOT02000024">
    <property type="protein sequence ID" value="MBW0460524.1"/>
    <property type="molecule type" value="Genomic_DNA"/>
</dbReference>
<accession>A0A9Q3GAQ7</accession>
<dbReference type="InterPro" id="IPR012337">
    <property type="entry name" value="RNaseH-like_sf"/>
</dbReference>
<dbReference type="InterPro" id="IPR036397">
    <property type="entry name" value="RNaseH_sf"/>
</dbReference>
<dbReference type="SUPFAM" id="SSF53098">
    <property type="entry name" value="Ribonuclease H-like"/>
    <property type="match status" value="1"/>
</dbReference>
<organism evidence="2 3">
    <name type="scientific">Austropuccinia psidii MF-1</name>
    <dbReference type="NCBI Taxonomy" id="1389203"/>
    <lineage>
        <taxon>Eukaryota</taxon>
        <taxon>Fungi</taxon>
        <taxon>Dikarya</taxon>
        <taxon>Basidiomycota</taxon>
        <taxon>Pucciniomycotina</taxon>
        <taxon>Pucciniomycetes</taxon>
        <taxon>Pucciniales</taxon>
        <taxon>Sphaerophragmiaceae</taxon>
        <taxon>Austropuccinia</taxon>
    </lineage>
</organism>
<proteinExistence type="predicted"/>
<name>A0A9Q3GAQ7_9BASI</name>
<evidence type="ECO:0000313" key="3">
    <source>
        <dbReference type="Proteomes" id="UP000765509"/>
    </source>
</evidence>
<evidence type="ECO:0000259" key="1">
    <source>
        <dbReference type="Pfam" id="PF17921"/>
    </source>
</evidence>
<dbReference type="GO" id="GO:0003676">
    <property type="term" value="F:nucleic acid binding"/>
    <property type="evidence" value="ECO:0007669"/>
    <property type="project" value="InterPro"/>
</dbReference>
<dbReference type="InterPro" id="IPR041588">
    <property type="entry name" value="Integrase_H2C2"/>
</dbReference>
<sequence>MKLCIRFLINTILHECHENIYSRYLSEDRTLEKVKNCTWWPSWRKETIEYCHTCDRFQNANRSIGKKYGLMIHIQEPKSPGEVVHMYWVTEPHLSGDKSYNAFLVIVERYSNTLIFLPRHKDDTSMDTALLLRSRVIYHTGFFKNMLSDRDPKSTSAIFTNLHRLFGTKISSSNRWTSIENDSNFRGHNQKILCLWVRIKRLRWLYP</sequence>